<sequence length="144" mass="16743">QLIQAILGASPIFSTTSLKHSRLRYSSRLQLIQADTRGEPDIRFRLNDRTYQTTLSRHSRSRYSRRLQLIQTSTRGEPDLSNNIIKALETQCLNFSFIHNTQIQLQILSSLSASTQLPAKYFHFIFLASAYNFNYIRLLKLKSY</sequence>
<keyword evidence="2" id="KW-1185">Reference proteome</keyword>
<protein>
    <submittedName>
        <fullName evidence="1">Uncharacterized protein</fullName>
    </submittedName>
</protein>
<gene>
    <name evidence="1" type="ORF">GIB67_022025</name>
</gene>
<evidence type="ECO:0000313" key="1">
    <source>
        <dbReference type="EMBL" id="KAF6158428.1"/>
    </source>
</evidence>
<dbReference type="AlphaFoldDB" id="A0A7J7MUR9"/>
<evidence type="ECO:0000313" key="2">
    <source>
        <dbReference type="Proteomes" id="UP000541444"/>
    </source>
</evidence>
<name>A0A7J7MUR9_9MAGN</name>
<dbReference type="Proteomes" id="UP000541444">
    <property type="component" value="Unassembled WGS sequence"/>
</dbReference>
<reference evidence="1 2" key="1">
    <citation type="journal article" date="2020" name="IScience">
        <title>Genome Sequencing of the Endangered Kingdonia uniflora (Circaeasteraceae, Ranunculales) Reveals Potential Mechanisms of Evolutionary Specialization.</title>
        <authorList>
            <person name="Sun Y."/>
            <person name="Deng T."/>
            <person name="Zhang A."/>
            <person name="Moore M.J."/>
            <person name="Landis J.B."/>
            <person name="Lin N."/>
            <person name="Zhang H."/>
            <person name="Zhang X."/>
            <person name="Huang J."/>
            <person name="Zhang X."/>
            <person name="Sun H."/>
            <person name="Wang H."/>
        </authorList>
    </citation>
    <scope>NUCLEOTIDE SEQUENCE [LARGE SCALE GENOMIC DNA]</scope>
    <source>
        <strain evidence="1">TB1705</strain>
        <tissue evidence="1">Leaf</tissue>
    </source>
</reference>
<feature type="non-terminal residue" evidence="1">
    <location>
        <position position="1"/>
    </location>
</feature>
<proteinExistence type="predicted"/>
<comment type="caution">
    <text evidence="1">The sequence shown here is derived from an EMBL/GenBank/DDBJ whole genome shotgun (WGS) entry which is preliminary data.</text>
</comment>
<dbReference type="EMBL" id="JACGCM010001221">
    <property type="protein sequence ID" value="KAF6158428.1"/>
    <property type="molecule type" value="Genomic_DNA"/>
</dbReference>
<accession>A0A7J7MUR9</accession>
<organism evidence="1 2">
    <name type="scientific">Kingdonia uniflora</name>
    <dbReference type="NCBI Taxonomy" id="39325"/>
    <lineage>
        <taxon>Eukaryota</taxon>
        <taxon>Viridiplantae</taxon>
        <taxon>Streptophyta</taxon>
        <taxon>Embryophyta</taxon>
        <taxon>Tracheophyta</taxon>
        <taxon>Spermatophyta</taxon>
        <taxon>Magnoliopsida</taxon>
        <taxon>Ranunculales</taxon>
        <taxon>Circaeasteraceae</taxon>
        <taxon>Kingdonia</taxon>
    </lineage>
</organism>